<keyword evidence="9" id="KW-1185">Reference proteome</keyword>
<dbReference type="Ensembl" id="ENSATET00000029964.2">
    <property type="protein sequence ID" value="ENSATEP00000029517.1"/>
    <property type="gene ID" value="ENSATEG00000020359.2"/>
</dbReference>
<dbReference type="InterPro" id="IPR051496">
    <property type="entry name" value="H-rev107_PLA/AT"/>
</dbReference>
<name>A0A3Q1J453_ANATE</name>
<keyword evidence="6" id="KW-0732">Signal</keyword>
<comment type="similarity">
    <text evidence="1">Belongs to the H-rev107 family.</text>
</comment>
<organism evidence="8 9">
    <name type="scientific">Anabas testudineus</name>
    <name type="common">Climbing perch</name>
    <name type="synonym">Anthias testudineus</name>
    <dbReference type="NCBI Taxonomy" id="64144"/>
    <lineage>
        <taxon>Eukaryota</taxon>
        <taxon>Metazoa</taxon>
        <taxon>Chordata</taxon>
        <taxon>Craniata</taxon>
        <taxon>Vertebrata</taxon>
        <taxon>Euteleostomi</taxon>
        <taxon>Actinopterygii</taxon>
        <taxon>Neopterygii</taxon>
        <taxon>Teleostei</taxon>
        <taxon>Neoteleostei</taxon>
        <taxon>Acanthomorphata</taxon>
        <taxon>Anabantaria</taxon>
        <taxon>Anabantiformes</taxon>
        <taxon>Anabantoidei</taxon>
        <taxon>Anabantidae</taxon>
        <taxon>Anabas</taxon>
    </lineage>
</organism>
<dbReference type="InParanoid" id="A0A3Q1J453"/>
<evidence type="ECO:0000256" key="2">
    <source>
        <dbReference type="ARBA" id="ARBA00022679"/>
    </source>
</evidence>
<evidence type="ECO:0000259" key="7">
    <source>
        <dbReference type="PROSITE" id="PS51934"/>
    </source>
</evidence>
<reference evidence="8" key="1">
    <citation type="submission" date="2021-04" db="EMBL/GenBank/DDBJ databases">
        <authorList>
            <consortium name="Wellcome Sanger Institute Data Sharing"/>
        </authorList>
    </citation>
    <scope>NUCLEOTIDE SEQUENCE [LARGE SCALE GENOMIC DNA]</scope>
</reference>
<dbReference type="GO" id="GO:0008970">
    <property type="term" value="F:phospholipase A1 activity"/>
    <property type="evidence" value="ECO:0007669"/>
    <property type="project" value="TreeGrafter"/>
</dbReference>
<evidence type="ECO:0000313" key="8">
    <source>
        <dbReference type="Ensembl" id="ENSATEP00000029517.1"/>
    </source>
</evidence>
<feature type="coiled-coil region" evidence="5">
    <location>
        <begin position="165"/>
        <end position="192"/>
    </location>
</feature>
<sequence>VAKMRNLVLVAVILQLALIEGKTENYEFGDIISFERSCPCTDMTYKHFAIYVGDTKLDGKKAGQDIFQRSVDLLITDLLHYIRKLYCIFEKLEDEHKSRSKINIERKDNYFDSVLKPGTKEEIIKRIKEKKGKCGVYNPINNNCEHVATYIRYGERFSLQNGTSFEKKFQEIDKARAAKKNMKAKLLEIKTEMECLICRHKKG</sequence>
<keyword evidence="3" id="KW-0378">Hydrolase</keyword>
<feature type="domain" description="LRAT" evidence="7">
    <location>
        <begin position="37"/>
        <end position="160"/>
    </location>
</feature>
<evidence type="ECO:0000256" key="3">
    <source>
        <dbReference type="ARBA" id="ARBA00022801"/>
    </source>
</evidence>
<evidence type="ECO:0000256" key="4">
    <source>
        <dbReference type="ARBA" id="ARBA00023098"/>
    </source>
</evidence>
<keyword evidence="5" id="KW-0175">Coiled coil</keyword>
<dbReference type="GeneTree" id="ENSGT01150000287039"/>
<dbReference type="GO" id="GO:0016410">
    <property type="term" value="F:N-acyltransferase activity"/>
    <property type="evidence" value="ECO:0007669"/>
    <property type="project" value="TreeGrafter"/>
</dbReference>
<dbReference type="Gene3D" id="3.90.1720.10">
    <property type="entry name" value="endopeptidase domain like (from Nostoc punctiforme)"/>
    <property type="match status" value="1"/>
</dbReference>
<evidence type="ECO:0000313" key="9">
    <source>
        <dbReference type="Proteomes" id="UP000265040"/>
    </source>
</evidence>
<feature type="signal peptide" evidence="6">
    <location>
        <begin position="1"/>
        <end position="21"/>
    </location>
</feature>
<proteinExistence type="inferred from homology"/>
<reference evidence="8" key="2">
    <citation type="submission" date="2025-08" db="UniProtKB">
        <authorList>
            <consortium name="Ensembl"/>
        </authorList>
    </citation>
    <scope>IDENTIFICATION</scope>
</reference>
<dbReference type="OMA" id="MECLICR"/>
<evidence type="ECO:0000256" key="5">
    <source>
        <dbReference type="SAM" id="Coils"/>
    </source>
</evidence>
<accession>A0A3Q1J453</accession>
<dbReference type="AlphaFoldDB" id="A0A3Q1J453"/>
<evidence type="ECO:0000256" key="1">
    <source>
        <dbReference type="ARBA" id="ARBA00007824"/>
    </source>
</evidence>
<keyword evidence="2" id="KW-0808">Transferase</keyword>
<protein>
    <recommendedName>
        <fullName evidence="7">LRAT domain-containing protein</fullName>
    </recommendedName>
</protein>
<feature type="chain" id="PRO_5018700182" description="LRAT domain-containing protein" evidence="6">
    <location>
        <begin position="22"/>
        <end position="203"/>
    </location>
</feature>
<dbReference type="Pfam" id="PF04970">
    <property type="entry name" value="LRAT"/>
    <property type="match status" value="1"/>
</dbReference>
<dbReference type="GO" id="GO:0070292">
    <property type="term" value="P:N-acylphosphatidylethanolamine metabolic process"/>
    <property type="evidence" value="ECO:0007669"/>
    <property type="project" value="TreeGrafter"/>
</dbReference>
<evidence type="ECO:0000256" key="6">
    <source>
        <dbReference type="SAM" id="SignalP"/>
    </source>
</evidence>
<dbReference type="OrthoDB" id="421951at2759"/>
<dbReference type="GO" id="GO:0005737">
    <property type="term" value="C:cytoplasm"/>
    <property type="evidence" value="ECO:0007669"/>
    <property type="project" value="TreeGrafter"/>
</dbReference>
<keyword evidence="4" id="KW-0443">Lipid metabolism</keyword>
<dbReference type="PROSITE" id="PS51934">
    <property type="entry name" value="LRAT"/>
    <property type="match status" value="1"/>
</dbReference>
<dbReference type="PANTHER" id="PTHR13943:SF77">
    <property type="entry name" value="LRAT DOMAIN-CONTAINING PROTEIN"/>
    <property type="match status" value="1"/>
</dbReference>
<dbReference type="Proteomes" id="UP000265040">
    <property type="component" value="Chromosome 16"/>
</dbReference>
<dbReference type="GO" id="GO:0004623">
    <property type="term" value="F:phospholipase A2 activity"/>
    <property type="evidence" value="ECO:0007669"/>
    <property type="project" value="TreeGrafter"/>
</dbReference>
<dbReference type="PANTHER" id="PTHR13943">
    <property type="entry name" value="HRAS-LIKE SUPPRESSOR - RELATED"/>
    <property type="match status" value="1"/>
</dbReference>
<dbReference type="InterPro" id="IPR007053">
    <property type="entry name" value="LRAT_dom"/>
</dbReference>
<reference evidence="8" key="3">
    <citation type="submission" date="2025-09" db="UniProtKB">
        <authorList>
            <consortium name="Ensembl"/>
        </authorList>
    </citation>
    <scope>IDENTIFICATION</scope>
</reference>